<dbReference type="InterPro" id="IPR007459">
    <property type="entry name" value="DNA_pol3_chi"/>
</dbReference>
<dbReference type="PANTHER" id="PTHR38767">
    <property type="entry name" value="DNA POLYMERASE III SUBUNIT CHI"/>
    <property type="match status" value="1"/>
</dbReference>
<evidence type="ECO:0000313" key="1">
    <source>
        <dbReference type="EMBL" id="MBH5323135.1"/>
    </source>
</evidence>
<name>A0ABS0N5T9_9SPHN</name>
<evidence type="ECO:0000313" key="2">
    <source>
        <dbReference type="Proteomes" id="UP000602442"/>
    </source>
</evidence>
<dbReference type="Proteomes" id="UP000602442">
    <property type="component" value="Unassembled WGS sequence"/>
</dbReference>
<dbReference type="InterPro" id="IPR036768">
    <property type="entry name" value="PolIII_chi_sf"/>
</dbReference>
<dbReference type="SUPFAM" id="SSF102400">
    <property type="entry name" value="DNA polymerase III chi subunit"/>
    <property type="match status" value="1"/>
</dbReference>
<dbReference type="EMBL" id="JAEANY010000003">
    <property type="protein sequence ID" value="MBH5323135.1"/>
    <property type="molecule type" value="Genomic_DNA"/>
</dbReference>
<dbReference type="PANTHER" id="PTHR38767:SF1">
    <property type="entry name" value="DNA POLYMERASE III SUBUNIT CHI"/>
    <property type="match status" value="1"/>
</dbReference>
<dbReference type="Pfam" id="PF04364">
    <property type="entry name" value="DNA_pol3_chi"/>
    <property type="match status" value="1"/>
</dbReference>
<gene>
    <name evidence="1" type="ORF">I5L03_11125</name>
</gene>
<comment type="caution">
    <text evidence="1">The sequence shown here is derived from an EMBL/GenBank/DDBJ whole genome shotgun (WGS) entry which is preliminary data.</text>
</comment>
<keyword evidence="2" id="KW-1185">Reference proteome</keyword>
<organism evidence="1 2">
    <name type="scientific">Aurantiacibacter sediminis</name>
    <dbReference type="NCBI Taxonomy" id="2793064"/>
    <lineage>
        <taxon>Bacteria</taxon>
        <taxon>Pseudomonadati</taxon>
        <taxon>Pseudomonadota</taxon>
        <taxon>Alphaproteobacteria</taxon>
        <taxon>Sphingomonadales</taxon>
        <taxon>Erythrobacteraceae</taxon>
        <taxon>Aurantiacibacter</taxon>
    </lineage>
</organism>
<protein>
    <submittedName>
        <fullName evidence="1">DNA polymerase III subunit chi</fullName>
    </submittedName>
</protein>
<reference evidence="1 2" key="1">
    <citation type="submission" date="2020-11" db="EMBL/GenBank/DDBJ databases">
        <title>Erythrobacter sediminis sp. nov., a marine bacterium from a tidal flat of Garorim Bay.</title>
        <authorList>
            <person name="Kim D."/>
            <person name="Yoo Y."/>
            <person name="Kim J.-J."/>
        </authorList>
    </citation>
    <scope>NUCLEOTIDE SEQUENCE [LARGE SCALE GENOMIC DNA]</scope>
    <source>
        <strain evidence="1 2">JGD-13</strain>
    </source>
</reference>
<proteinExistence type="predicted"/>
<dbReference type="RefSeq" id="WP_197921838.1">
    <property type="nucleotide sequence ID" value="NZ_CAWPTA010000008.1"/>
</dbReference>
<sequence length="145" mass="16544">MKIDFYLLSSDPAPAATALLARKVREQDERLLIVANDLELLETISQTLWTCAPEHFLANGIAGDEHDARQPILLSSEVDPTNNARFILIADGDWREPPESIERVFYLFDQETITGARQTWKALQDREGMECRFWKQQGGKWVEGP</sequence>
<accession>A0ABS0N5T9</accession>
<dbReference type="Gene3D" id="3.40.50.10110">
    <property type="entry name" value="DNA polymerase III subunit chi"/>
    <property type="match status" value="1"/>
</dbReference>